<keyword evidence="2" id="KW-0472">Membrane</keyword>
<feature type="transmembrane region" description="Helical" evidence="2">
    <location>
        <begin position="32"/>
        <end position="50"/>
    </location>
</feature>
<sequence>MAEQELDRNETATPYKLEQARKKGMVAKSADLAYVGILAGVSLFVYSSGWKTIIELAKVEQAVLYDVKIIEWSVESLLDWLEEIAVAAVSPLLPFIMVIVVAAVLSSFIQTGPIFSFKPIQPDFNRLNPAAGLKKLFSLKMLYEGAKSLLKLLIVGFVLVVSLLEISKRLAMLSTVDSKLLPKILLTEGGSLLVKLILTMLVLAMLDVIYVRWEFTRQMRMSKREIKEEYKQREGDPRIRARLKEIRLELLRRTKSLSGVPEADVLITNPTHYAIAIKYAHGSMPAPMVVAKGAGELAVKMRELAVRHHVAIVQNPPLARTLFRQVESSNYVPESLYPQIAKILIWVFAARTARQQRRAES</sequence>
<evidence type="ECO:0000256" key="2">
    <source>
        <dbReference type="SAM" id="Phobius"/>
    </source>
</evidence>
<dbReference type="Pfam" id="PF01312">
    <property type="entry name" value="Bac_export_2"/>
    <property type="match status" value="1"/>
</dbReference>
<keyword evidence="4" id="KW-1185">Reference proteome</keyword>
<dbReference type="GO" id="GO:0005886">
    <property type="term" value="C:plasma membrane"/>
    <property type="evidence" value="ECO:0007669"/>
    <property type="project" value="TreeGrafter"/>
</dbReference>
<proteinExistence type="inferred from homology"/>
<keyword evidence="2" id="KW-1133">Transmembrane helix</keyword>
<dbReference type="Gene3D" id="6.10.250.2080">
    <property type="match status" value="1"/>
</dbReference>
<reference evidence="3 4" key="1">
    <citation type="submission" date="2020-08" db="EMBL/GenBank/DDBJ databases">
        <title>Genomic Encyclopedia of Type Strains, Phase IV (KMG-IV): sequencing the most valuable type-strain genomes for metagenomic binning, comparative biology and taxonomic classification.</title>
        <authorList>
            <person name="Goeker M."/>
        </authorList>
    </citation>
    <scope>NUCLEOTIDE SEQUENCE [LARGE SCALE GENOMIC DNA]</scope>
    <source>
        <strain evidence="3 4">DSM 27165</strain>
    </source>
</reference>
<keyword evidence="2" id="KW-0812">Transmembrane</keyword>
<keyword evidence="3" id="KW-0282">Flagellum</keyword>
<evidence type="ECO:0000313" key="3">
    <source>
        <dbReference type="EMBL" id="MBB5020317.1"/>
    </source>
</evidence>
<comment type="similarity">
    <text evidence="1">Belongs to the type III secretion exporter family.</text>
</comment>
<dbReference type="AlphaFoldDB" id="A0A840MSZ5"/>
<dbReference type="PANTHER" id="PTHR30531:SF12">
    <property type="entry name" value="FLAGELLAR BIOSYNTHETIC PROTEIN FLHB"/>
    <property type="match status" value="1"/>
</dbReference>
<dbReference type="RefSeq" id="WP_184041716.1">
    <property type="nucleotide sequence ID" value="NZ_JACHHY010000030.1"/>
</dbReference>
<dbReference type="Gene3D" id="3.40.1690.10">
    <property type="entry name" value="secretion proteins EscU"/>
    <property type="match status" value="1"/>
</dbReference>
<dbReference type="Proteomes" id="UP000575898">
    <property type="component" value="Unassembled WGS sequence"/>
</dbReference>
<keyword evidence="3" id="KW-0966">Cell projection</keyword>
<feature type="transmembrane region" description="Helical" evidence="2">
    <location>
        <begin position="149"/>
        <end position="172"/>
    </location>
</feature>
<dbReference type="InterPro" id="IPR006135">
    <property type="entry name" value="T3SS_substrate_exporter"/>
</dbReference>
<dbReference type="GO" id="GO:0009306">
    <property type="term" value="P:protein secretion"/>
    <property type="evidence" value="ECO:0007669"/>
    <property type="project" value="InterPro"/>
</dbReference>
<accession>A0A840MSZ5</accession>
<protein>
    <submittedName>
        <fullName evidence="3">Flagellar biosynthetic protein FlhB</fullName>
    </submittedName>
</protein>
<gene>
    <name evidence="3" type="ORF">HNQ59_003636</name>
</gene>
<evidence type="ECO:0000313" key="4">
    <source>
        <dbReference type="Proteomes" id="UP000575898"/>
    </source>
</evidence>
<dbReference type="InterPro" id="IPR029025">
    <property type="entry name" value="T3SS_substrate_exporter_C"/>
</dbReference>
<dbReference type="PANTHER" id="PTHR30531">
    <property type="entry name" value="FLAGELLAR BIOSYNTHETIC PROTEIN FLHB"/>
    <property type="match status" value="1"/>
</dbReference>
<organism evidence="3 4">
    <name type="scientific">Chitinivorax tropicus</name>
    <dbReference type="NCBI Taxonomy" id="714531"/>
    <lineage>
        <taxon>Bacteria</taxon>
        <taxon>Pseudomonadati</taxon>
        <taxon>Pseudomonadota</taxon>
        <taxon>Betaproteobacteria</taxon>
        <taxon>Chitinivorax</taxon>
    </lineage>
</organism>
<feature type="transmembrane region" description="Helical" evidence="2">
    <location>
        <begin position="84"/>
        <end position="109"/>
    </location>
</feature>
<dbReference type="PRINTS" id="PR00950">
    <property type="entry name" value="TYPE3IMSPROT"/>
</dbReference>
<dbReference type="SUPFAM" id="SSF160544">
    <property type="entry name" value="EscU C-terminal domain-like"/>
    <property type="match status" value="1"/>
</dbReference>
<dbReference type="EMBL" id="JACHHY010000030">
    <property type="protein sequence ID" value="MBB5020317.1"/>
    <property type="molecule type" value="Genomic_DNA"/>
</dbReference>
<evidence type="ECO:0000256" key="1">
    <source>
        <dbReference type="ARBA" id="ARBA00010690"/>
    </source>
</evidence>
<name>A0A840MSZ5_9PROT</name>
<keyword evidence="3" id="KW-0969">Cilium</keyword>
<comment type="caution">
    <text evidence="3">The sequence shown here is derived from an EMBL/GenBank/DDBJ whole genome shotgun (WGS) entry which is preliminary data.</text>
</comment>
<feature type="transmembrane region" description="Helical" evidence="2">
    <location>
        <begin position="192"/>
        <end position="213"/>
    </location>
</feature>